<dbReference type="GO" id="GO:0005525">
    <property type="term" value="F:GTP binding"/>
    <property type="evidence" value="ECO:0007669"/>
    <property type="project" value="UniProtKB-UniRule"/>
</dbReference>
<comment type="similarity">
    <text evidence="8">Belongs to the MobA family.</text>
</comment>
<name>A0A1Y6K401_9CHLR</name>
<dbReference type="GO" id="GO:0006777">
    <property type="term" value="P:Mo-molybdopterin cofactor biosynthetic process"/>
    <property type="evidence" value="ECO:0007669"/>
    <property type="project" value="UniProtKB-KW"/>
</dbReference>
<dbReference type="PANTHER" id="PTHR19136:SF81">
    <property type="entry name" value="MOLYBDENUM COFACTOR GUANYLYLTRANSFERASE"/>
    <property type="match status" value="1"/>
</dbReference>
<comment type="domain">
    <text evidence="8">The N-terminal domain determines nucleotide recognition and specific binding, while the C-terminal domain determines the specific binding to the target protein.</text>
</comment>
<dbReference type="HAMAP" id="MF_00316">
    <property type="entry name" value="MobA"/>
    <property type="match status" value="1"/>
</dbReference>
<dbReference type="AlphaFoldDB" id="A0A1Y6K401"/>
<evidence type="ECO:0000256" key="5">
    <source>
        <dbReference type="ARBA" id="ARBA00022842"/>
    </source>
</evidence>
<reference evidence="11" key="1">
    <citation type="submission" date="2017-05" db="EMBL/GenBank/DDBJ databases">
        <authorList>
            <person name="Kirkegaard R."/>
            <person name="Mcilroy J S."/>
        </authorList>
    </citation>
    <scope>NUCLEOTIDE SEQUENCE [LARGE SCALE GENOMIC DNA]</scope>
</reference>
<evidence type="ECO:0000256" key="8">
    <source>
        <dbReference type="HAMAP-Rule" id="MF_00316"/>
    </source>
</evidence>
<dbReference type="GO" id="GO:0005737">
    <property type="term" value="C:cytoplasm"/>
    <property type="evidence" value="ECO:0007669"/>
    <property type="project" value="UniProtKB-SubCell"/>
</dbReference>
<dbReference type="RefSeq" id="WP_269457031.1">
    <property type="nucleotide sequence ID" value="NZ_LT859958.1"/>
</dbReference>
<dbReference type="InterPro" id="IPR029044">
    <property type="entry name" value="Nucleotide-diphossugar_trans"/>
</dbReference>
<comment type="caution">
    <text evidence="8">Lacks conserved residue(s) required for the propagation of feature annotation.</text>
</comment>
<organism evidence="10 11">
    <name type="scientific">Candidatus Brevifilum fermentans</name>
    <dbReference type="NCBI Taxonomy" id="1986204"/>
    <lineage>
        <taxon>Bacteria</taxon>
        <taxon>Bacillati</taxon>
        <taxon>Chloroflexota</taxon>
        <taxon>Anaerolineae</taxon>
        <taxon>Anaerolineales</taxon>
        <taxon>Anaerolineaceae</taxon>
        <taxon>Candidatus Brevifilum</taxon>
    </lineage>
</organism>
<dbReference type="EC" id="2.7.7.77" evidence="8"/>
<keyword evidence="1 8" id="KW-0963">Cytoplasm</keyword>
<keyword evidence="4 8" id="KW-0547">Nucleotide-binding</keyword>
<dbReference type="Gene3D" id="3.90.550.10">
    <property type="entry name" value="Spore Coat Polysaccharide Biosynthesis Protein SpsA, Chain A"/>
    <property type="match status" value="1"/>
</dbReference>
<keyword evidence="3 8" id="KW-0479">Metal-binding</keyword>
<comment type="subcellular location">
    <subcellularLocation>
        <location evidence="8">Cytoplasm</location>
    </subcellularLocation>
</comment>
<accession>A0A1Y6K401</accession>
<keyword evidence="7 8" id="KW-0501">Molybdenum cofactor biosynthesis</keyword>
<dbReference type="EMBL" id="LT859958">
    <property type="protein sequence ID" value="SMX54276.1"/>
    <property type="molecule type" value="Genomic_DNA"/>
</dbReference>
<feature type="binding site" evidence="8">
    <location>
        <position position="74"/>
    </location>
    <ligand>
        <name>GTP</name>
        <dbReference type="ChEBI" id="CHEBI:37565"/>
    </ligand>
</feature>
<feature type="binding site" evidence="8">
    <location>
        <position position="29"/>
    </location>
    <ligand>
        <name>GTP</name>
        <dbReference type="ChEBI" id="CHEBI:37565"/>
    </ligand>
</feature>
<evidence type="ECO:0000313" key="10">
    <source>
        <dbReference type="EMBL" id="SMX54276.1"/>
    </source>
</evidence>
<evidence type="ECO:0000256" key="2">
    <source>
        <dbReference type="ARBA" id="ARBA00022679"/>
    </source>
</evidence>
<feature type="domain" description="MobA-like NTP transferase" evidence="9">
    <location>
        <begin position="14"/>
        <end position="155"/>
    </location>
</feature>
<feature type="binding site" evidence="8">
    <location>
        <position position="103"/>
    </location>
    <ligand>
        <name>GTP</name>
        <dbReference type="ChEBI" id="CHEBI:37565"/>
    </ligand>
</feature>
<keyword evidence="10" id="KW-0548">Nucleotidyltransferase</keyword>
<keyword evidence="2 8" id="KW-0808">Transferase</keyword>
<comment type="function">
    <text evidence="8">Transfers a GMP moiety from GTP to Mo-molybdopterin (Mo-MPT) cofactor (Moco or molybdenum cofactor) to form Mo-molybdopterin guanine dinucleotide (Mo-MGD) cofactor.</text>
</comment>
<evidence type="ECO:0000256" key="1">
    <source>
        <dbReference type="ARBA" id="ARBA00022490"/>
    </source>
</evidence>
<dbReference type="InterPro" id="IPR013482">
    <property type="entry name" value="Molybde_CF_guanTrfase"/>
</dbReference>
<comment type="cofactor">
    <cofactor evidence="8">
        <name>Mg(2+)</name>
        <dbReference type="ChEBI" id="CHEBI:18420"/>
    </cofactor>
</comment>
<dbReference type="Pfam" id="PF12804">
    <property type="entry name" value="NTP_transf_3"/>
    <property type="match status" value="1"/>
</dbReference>
<evidence type="ECO:0000256" key="3">
    <source>
        <dbReference type="ARBA" id="ARBA00022723"/>
    </source>
</evidence>
<evidence type="ECO:0000256" key="4">
    <source>
        <dbReference type="ARBA" id="ARBA00022741"/>
    </source>
</evidence>
<gene>
    <name evidence="8 10" type="primary">mobA</name>
    <name evidence="10" type="ORF">CFX1CAM_1211</name>
</gene>
<comment type="catalytic activity">
    <reaction evidence="8">
        <text>Mo-molybdopterin + GTP + H(+) = Mo-molybdopterin guanine dinucleotide + diphosphate</text>
        <dbReference type="Rhea" id="RHEA:34243"/>
        <dbReference type="ChEBI" id="CHEBI:15378"/>
        <dbReference type="ChEBI" id="CHEBI:33019"/>
        <dbReference type="ChEBI" id="CHEBI:37565"/>
        <dbReference type="ChEBI" id="CHEBI:71302"/>
        <dbReference type="ChEBI" id="CHEBI:71310"/>
        <dbReference type="EC" id="2.7.7.77"/>
    </reaction>
</comment>
<dbReference type="InterPro" id="IPR025877">
    <property type="entry name" value="MobA-like_NTP_Trfase"/>
</dbReference>
<proteinExistence type="inferred from homology"/>
<evidence type="ECO:0000256" key="6">
    <source>
        <dbReference type="ARBA" id="ARBA00023134"/>
    </source>
</evidence>
<evidence type="ECO:0000256" key="7">
    <source>
        <dbReference type="ARBA" id="ARBA00023150"/>
    </source>
</evidence>
<dbReference type="KEGG" id="abat:CFX1CAM_1211"/>
<dbReference type="GO" id="GO:0061603">
    <property type="term" value="F:molybdenum cofactor guanylyltransferase activity"/>
    <property type="evidence" value="ECO:0007669"/>
    <property type="project" value="UniProtKB-EC"/>
</dbReference>
<evidence type="ECO:0000259" key="9">
    <source>
        <dbReference type="Pfam" id="PF12804"/>
    </source>
</evidence>
<keyword evidence="5 8" id="KW-0460">Magnesium</keyword>
<dbReference type="Proteomes" id="UP000195514">
    <property type="component" value="Chromosome I"/>
</dbReference>
<dbReference type="SUPFAM" id="SSF53448">
    <property type="entry name" value="Nucleotide-diphospho-sugar transferases"/>
    <property type="match status" value="1"/>
</dbReference>
<dbReference type="GO" id="GO:0046872">
    <property type="term" value="F:metal ion binding"/>
    <property type="evidence" value="ECO:0007669"/>
    <property type="project" value="UniProtKB-KW"/>
</dbReference>
<feature type="binding site" evidence="8">
    <location>
        <position position="103"/>
    </location>
    <ligand>
        <name>Mg(2+)</name>
        <dbReference type="ChEBI" id="CHEBI:18420"/>
    </ligand>
</feature>
<keyword evidence="6 8" id="KW-0342">GTP-binding</keyword>
<protein>
    <recommendedName>
        <fullName evidence="8">Probable molybdenum cofactor guanylyltransferase</fullName>
        <shortName evidence="8">MoCo guanylyltransferase</shortName>
        <ecNumber evidence="8">2.7.7.77</ecNumber>
    </recommendedName>
    <alternativeName>
        <fullName evidence="8">GTP:molybdopterin guanylyltransferase</fullName>
    </alternativeName>
    <alternativeName>
        <fullName evidence="8">Mo-MPT guanylyltransferase</fullName>
    </alternativeName>
    <alternativeName>
        <fullName evidence="8">Molybdopterin guanylyltransferase</fullName>
    </alternativeName>
    <alternativeName>
        <fullName evidence="8">Molybdopterin-guanine dinucleotide synthase</fullName>
        <shortName evidence="8">MGD synthase</shortName>
    </alternativeName>
</protein>
<dbReference type="CDD" id="cd02503">
    <property type="entry name" value="MobA"/>
    <property type="match status" value="1"/>
</dbReference>
<sequence length="211" mass="23575">MTENRDLKATALSVVIQAGGKSIRMGENKALMFLSGKPLIQRVLERVKPIAQELFIVTNDIPSFEFLGEKMVNDSIPNMGAIGGLYTAMDVSNNHYVAVVACDLPFVSTAILLKGLELLVQSDADVAIPMTGPSFYEPLHAVYRRGPCKEAIYQSIVLDQRRLVSWLPRVKVIELRPDLYREFDPSGLAFYNINTKDDFLKAEQIIEKSLK</sequence>
<dbReference type="PANTHER" id="PTHR19136">
    <property type="entry name" value="MOLYBDENUM COFACTOR GUANYLYLTRANSFERASE"/>
    <property type="match status" value="1"/>
</dbReference>
<keyword evidence="11" id="KW-1185">Reference proteome</keyword>
<evidence type="ECO:0000313" key="11">
    <source>
        <dbReference type="Proteomes" id="UP000195514"/>
    </source>
</evidence>